<evidence type="ECO:0000313" key="1">
    <source>
        <dbReference type="EMBL" id="GAM63601.1"/>
    </source>
</evidence>
<evidence type="ECO:0000313" key="2">
    <source>
        <dbReference type="Proteomes" id="UP000031670"/>
    </source>
</evidence>
<protein>
    <submittedName>
        <fullName evidence="1">EBNA-1 nuclear protein</fullName>
    </submittedName>
</protein>
<reference evidence="1 2" key="1">
    <citation type="submission" date="2015-01" db="EMBL/GenBank/DDBJ databases">
        <title>Vibrio sp. C5 JCM 19232 whole genome shotgun sequence.</title>
        <authorList>
            <person name="Sawabe T."/>
            <person name="Meirelles P."/>
            <person name="Feng G."/>
            <person name="Sayaka M."/>
            <person name="Hattori M."/>
            <person name="Ohkuma M."/>
        </authorList>
    </citation>
    <scope>NUCLEOTIDE SEQUENCE [LARGE SCALE GENOMIC DNA]</scope>
    <source>
        <strain evidence="1 2">JCM19232</strain>
    </source>
</reference>
<organism evidence="1 2">
    <name type="scientific">Vibrio ishigakensis</name>
    <dbReference type="NCBI Taxonomy" id="1481914"/>
    <lineage>
        <taxon>Bacteria</taxon>
        <taxon>Pseudomonadati</taxon>
        <taxon>Pseudomonadota</taxon>
        <taxon>Gammaproteobacteria</taxon>
        <taxon>Vibrionales</taxon>
        <taxon>Vibrionaceae</taxon>
        <taxon>Vibrio</taxon>
    </lineage>
</organism>
<dbReference type="EMBL" id="BBSA01000009">
    <property type="protein sequence ID" value="GAM63601.1"/>
    <property type="molecule type" value="Genomic_DNA"/>
</dbReference>
<gene>
    <name evidence="1" type="ORF">JCM19232_2581</name>
</gene>
<name>A0A0B8PB37_9VIBR</name>
<comment type="caution">
    <text evidence="1">The sequence shown here is derived from an EMBL/GenBank/DDBJ whole genome shotgun (WGS) entry which is preliminary data.</text>
</comment>
<dbReference type="Proteomes" id="UP000031670">
    <property type="component" value="Unassembled WGS sequence"/>
</dbReference>
<dbReference type="AlphaFoldDB" id="A0A0B8PB37"/>
<reference evidence="1 2" key="2">
    <citation type="submission" date="2015-01" db="EMBL/GenBank/DDBJ databases">
        <authorList>
            <consortium name="NBRP consortium"/>
            <person name="Sawabe T."/>
            <person name="Meirelles P."/>
            <person name="Feng G."/>
            <person name="Sayaka M."/>
            <person name="Hattori M."/>
            <person name="Ohkuma M."/>
        </authorList>
    </citation>
    <scope>NUCLEOTIDE SEQUENCE [LARGE SCALE GENOMIC DNA]</scope>
    <source>
        <strain evidence="1 2">JCM19232</strain>
    </source>
</reference>
<sequence>MSIAQPYLLFLGDVTDPIAAKTVEASPCGAQIHAWDN</sequence>
<proteinExistence type="predicted"/>
<accession>A0A0B8PB37</accession>